<keyword evidence="4" id="KW-1185">Reference proteome</keyword>
<feature type="compositionally biased region" description="Pro residues" evidence="1">
    <location>
        <begin position="494"/>
        <end position="503"/>
    </location>
</feature>
<gene>
    <name evidence="3" type="ORF">Egran_01267</name>
</gene>
<evidence type="ECO:0000313" key="3">
    <source>
        <dbReference type="EMBL" id="OXV10973.1"/>
    </source>
</evidence>
<dbReference type="PANTHER" id="PTHR22775:SF3">
    <property type="entry name" value="SORTING NEXIN-13"/>
    <property type="match status" value="1"/>
</dbReference>
<dbReference type="EMBL" id="NPHW01002669">
    <property type="protein sequence ID" value="OXV10973.1"/>
    <property type="molecule type" value="Genomic_DNA"/>
</dbReference>
<evidence type="ECO:0000256" key="1">
    <source>
        <dbReference type="SAM" id="MobiDB-lite"/>
    </source>
</evidence>
<dbReference type="PANTHER" id="PTHR22775">
    <property type="entry name" value="SORTING NEXIN"/>
    <property type="match status" value="1"/>
</dbReference>
<feature type="compositionally biased region" description="Basic and acidic residues" evidence="1">
    <location>
        <begin position="598"/>
        <end position="614"/>
    </location>
</feature>
<dbReference type="PROSITE" id="PS51207">
    <property type="entry name" value="PXA"/>
    <property type="match status" value="1"/>
</dbReference>
<evidence type="ECO:0000313" key="4">
    <source>
        <dbReference type="Proteomes" id="UP000243515"/>
    </source>
</evidence>
<dbReference type="AlphaFoldDB" id="A0A232M3J9"/>
<sequence>MSNNPSRASVYPKSTSPIITLSHDSPASAALTSQPRTVLKDDKDAPVDKSTIALIRRVLCPQANIYGTATPRPLQELLPPLTSSNEVDIQLYAIIAIIIKEYVYAWYAKITIDHGFVDEVLRTVAHCTLALEERLRRIDVQQLVLDELPRLVEAHIICEALPSHLHLYLAQNCTLTAPICDAAYRMARQGSNLVTFPSSMRVIYHTLNPHPGLSPPPDPSDSQTIRKQLENEVVYRRLLAQGTLAVILPTEDLENSCLRTLVGDVLADLILGDEIGGKACEGWFVWAAVSRLISVVKHDTQNNETDGEETQDIRRSRLERFGLLSPKKGLSSSDLSSHNQSPASIWMWRILQGAYLVCMGIWFLLMGLLRTALPMSAGEIVSSPITPSPINRANEAPSWAAKTARRRPILDYKLFGMMSQLLDVPRRMPWLEGMLSLLRYGLLMGPGKLGETDRILDRLLHAAIQGYVFTPTFLPALLFRVRSMLFPMNARPNPIPNSHPAPPSALRSARPNEQAPRTADSGPDAARIGNFSPGGTSSSPMPLPLPEAQRQKPSDAEIAAIKRECAASILSLIPRPMAQTFFRVSPNDMIATPSEPQGESRSDTRPVSDTKDNQEEGSISPSKSDDLEEILLLSAIEDNVLDVFADEYCNKHLLYSIVETALVRLFPELSEHSVAELMEERGVVSLA</sequence>
<feature type="region of interest" description="Disordered" evidence="1">
    <location>
        <begin position="494"/>
        <end position="555"/>
    </location>
</feature>
<comment type="caution">
    <text evidence="3">The sequence shown here is derived from an EMBL/GenBank/DDBJ whole genome shotgun (WGS) entry which is preliminary data.</text>
</comment>
<evidence type="ECO:0000259" key="2">
    <source>
        <dbReference type="PROSITE" id="PS51207"/>
    </source>
</evidence>
<proteinExistence type="predicted"/>
<reference evidence="3 4" key="1">
    <citation type="journal article" date="2015" name="Environ. Microbiol.">
        <title>Metagenome sequence of Elaphomyces granulatus from sporocarp tissue reveals Ascomycota ectomycorrhizal fingerprints of genome expansion and a Proteobacteria-rich microbiome.</title>
        <authorList>
            <person name="Quandt C.A."/>
            <person name="Kohler A."/>
            <person name="Hesse C.N."/>
            <person name="Sharpton T.J."/>
            <person name="Martin F."/>
            <person name="Spatafora J.W."/>
        </authorList>
    </citation>
    <scope>NUCLEOTIDE SEQUENCE [LARGE SCALE GENOMIC DNA]</scope>
    <source>
        <strain evidence="3 4">OSC145934</strain>
    </source>
</reference>
<protein>
    <recommendedName>
        <fullName evidence="2">PXA domain-containing protein</fullName>
    </recommendedName>
</protein>
<dbReference type="OrthoDB" id="5582218at2759"/>
<feature type="domain" description="PXA" evidence="2">
    <location>
        <begin position="84"/>
        <end position="297"/>
    </location>
</feature>
<accession>A0A232M3J9</accession>
<dbReference type="GO" id="GO:0035091">
    <property type="term" value="F:phosphatidylinositol binding"/>
    <property type="evidence" value="ECO:0007669"/>
    <property type="project" value="TreeGrafter"/>
</dbReference>
<organism evidence="3 4">
    <name type="scientific">Elaphomyces granulatus</name>
    <dbReference type="NCBI Taxonomy" id="519963"/>
    <lineage>
        <taxon>Eukaryota</taxon>
        <taxon>Fungi</taxon>
        <taxon>Dikarya</taxon>
        <taxon>Ascomycota</taxon>
        <taxon>Pezizomycotina</taxon>
        <taxon>Eurotiomycetes</taxon>
        <taxon>Eurotiomycetidae</taxon>
        <taxon>Eurotiales</taxon>
        <taxon>Elaphomycetaceae</taxon>
        <taxon>Elaphomyces</taxon>
    </lineage>
</organism>
<dbReference type="Proteomes" id="UP000243515">
    <property type="component" value="Unassembled WGS sequence"/>
</dbReference>
<name>A0A232M3J9_9EURO</name>
<dbReference type="InterPro" id="IPR003114">
    <property type="entry name" value="Phox_assoc"/>
</dbReference>
<feature type="region of interest" description="Disordered" evidence="1">
    <location>
        <begin position="588"/>
        <end position="623"/>
    </location>
</feature>
<dbReference type="Pfam" id="PF02194">
    <property type="entry name" value="PXA"/>
    <property type="match status" value="1"/>
</dbReference>
<feature type="region of interest" description="Disordered" evidence="1">
    <location>
        <begin position="1"/>
        <end position="33"/>
    </location>
</feature>